<dbReference type="STRING" id="883081.HMPREF9698_00572"/>
<dbReference type="InterPro" id="IPR007387">
    <property type="entry name" value="TRAP_DctQ"/>
</dbReference>
<proteinExistence type="inferred from homology"/>
<feature type="transmembrane region" description="Helical" evidence="9">
    <location>
        <begin position="51"/>
        <end position="69"/>
    </location>
</feature>
<keyword evidence="12" id="KW-1185">Reference proteome</keyword>
<dbReference type="AlphaFoldDB" id="K9EXH8"/>
<gene>
    <name evidence="11" type="ORF">HMPREF9698_00572</name>
</gene>
<keyword evidence="7 9" id="KW-0472">Membrane</keyword>
<comment type="similarity">
    <text evidence="8">Belongs to the TRAP transporter small permease family.</text>
</comment>
<evidence type="ECO:0000313" key="12">
    <source>
        <dbReference type="Proteomes" id="UP000009875"/>
    </source>
</evidence>
<evidence type="ECO:0000256" key="5">
    <source>
        <dbReference type="ARBA" id="ARBA00022692"/>
    </source>
</evidence>
<feature type="transmembrane region" description="Helical" evidence="9">
    <location>
        <begin position="15"/>
        <end position="36"/>
    </location>
</feature>
<dbReference type="PANTHER" id="PTHR35011">
    <property type="entry name" value="2,3-DIKETO-L-GULONATE TRAP TRANSPORTER SMALL PERMEASE PROTEIN YIAM"/>
    <property type="match status" value="1"/>
</dbReference>
<evidence type="ECO:0000256" key="1">
    <source>
        <dbReference type="ARBA" id="ARBA00004429"/>
    </source>
</evidence>
<accession>K9EXH8</accession>
<dbReference type="GO" id="GO:0022857">
    <property type="term" value="F:transmembrane transporter activity"/>
    <property type="evidence" value="ECO:0007669"/>
    <property type="project" value="TreeGrafter"/>
</dbReference>
<dbReference type="GO" id="GO:0005886">
    <property type="term" value="C:plasma membrane"/>
    <property type="evidence" value="ECO:0007669"/>
    <property type="project" value="UniProtKB-SubCell"/>
</dbReference>
<keyword evidence="2" id="KW-0813">Transport</keyword>
<feature type="transmembrane region" description="Helical" evidence="9">
    <location>
        <begin position="132"/>
        <end position="153"/>
    </location>
</feature>
<evidence type="ECO:0000259" key="10">
    <source>
        <dbReference type="Pfam" id="PF04290"/>
    </source>
</evidence>
<dbReference type="eggNOG" id="COG3090">
    <property type="taxonomic scope" value="Bacteria"/>
</dbReference>
<evidence type="ECO:0000256" key="9">
    <source>
        <dbReference type="SAM" id="Phobius"/>
    </source>
</evidence>
<keyword evidence="5 9" id="KW-0812">Transmembrane</keyword>
<keyword evidence="6 9" id="KW-1133">Transmembrane helix</keyword>
<sequence>MGSAILSLKRYAQNLLGYIAAILLSGMAILTIYQVFMRYVMNNPSDWTQELIRYVMIWTGFIGAAYVFGTREHMSLTILQNYLKSNQNKWLSVLIDLVCLIVVFLVLVVGGFQISLSVTGVRSPILAIPRSLVYGVGPISGILISIIQCANIYEDIVLNQSSGEDN</sequence>
<dbReference type="EMBL" id="AGXA01000013">
    <property type="protein sequence ID" value="EKU93895.1"/>
    <property type="molecule type" value="Genomic_DNA"/>
</dbReference>
<feature type="transmembrane region" description="Helical" evidence="9">
    <location>
        <begin position="90"/>
        <end position="112"/>
    </location>
</feature>
<dbReference type="GO" id="GO:0015740">
    <property type="term" value="P:C4-dicarboxylate transport"/>
    <property type="evidence" value="ECO:0007669"/>
    <property type="project" value="TreeGrafter"/>
</dbReference>
<name>K9EXH8_9LACT</name>
<dbReference type="HOGENOM" id="CLU_086356_9_4_9"/>
<evidence type="ECO:0000256" key="8">
    <source>
        <dbReference type="ARBA" id="ARBA00038436"/>
    </source>
</evidence>
<organism evidence="11 12">
    <name type="scientific">Alloiococcus otitis ATCC 51267</name>
    <dbReference type="NCBI Taxonomy" id="883081"/>
    <lineage>
        <taxon>Bacteria</taxon>
        <taxon>Bacillati</taxon>
        <taxon>Bacillota</taxon>
        <taxon>Bacilli</taxon>
        <taxon>Lactobacillales</taxon>
        <taxon>Carnobacteriaceae</taxon>
        <taxon>Alloiococcus</taxon>
    </lineage>
</organism>
<dbReference type="PANTHER" id="PTHR35011:SF2">
    <property type="entry name" value="2,3-DIKETO-L-GULONATE TRAP TRANSPORTER SMALL PERMEASE PROTEIN YIAM"/>
    <property type="match status" value="1"/>
</dbReference>
<evidence type="ECO:0000256" key="7">
    <source>
        <dbReference type="ARBA" id="ARBA00023136"/>
    </source>
</evidence>
<comment type="subcellular location">
    <subcellularLocation>
        <location evidence="1">Cell inner membrane</location>
        <topology evidence="1">Multi-pass membrane protein</topology>
    </subcellularLocation>
</comment>
<dbReference type="Pfam" id="PF04290">
    <property type="entry name" value="DctQ"/>
    <property type="match status" value="1"/>
</dbReference>
<dbReference type="InterPro" id="IPR055348">
    <property type="entry name" value="DctQ"/>
</dbReference>
<keyword evidence="4" id="KW-0997">Cell inner membrane</keyword>
<evidence type="ECO:0000256" key="3">
    <source>
        <dbReference type="ARBA" id="ARBA00022475"/>
    </source>
</evidence>
<evidence type="ECO:0000256" key="2">
    <source>
        <dbReference type="ARBA" id="ARBA00022448"/>
    </source>
</evidence>
<evidence type="ECO:0000256" key="4">
    <source>
        <dbReference type="ARBA" id="ARBA00022519"/>
    </source>
</evidence>
<evidence type="ECO:0000313" key="11">
    <source>
        <dbReference type="EMBL" id="EKU93895.1"/>
    </source>
</evidence>
<dbReference type="Proteomes" id="UP000009875">
    <property type="component" value="Unassembled WGS sequence"/>
</dbReference>
<protein>
    <recommendedName>
        <fullName evidence="10">Tripartite ATP-independent periplasmic transporters DctQ component domain-containing protein</fullName>
    </recommendedName>
</protein>
<dbReference type="OrthoDB" id="9815614at2"/>
<reference evidence="11 12" key="1">
    <citation type="submission" date="2012-09" db="EMBL/GenBank/DDBJ databases">
        <title>The Genome Sequence of Alloiococcus otitis ATCC 51267.</title>
        <authorList>
            <consortium name="The Broad Institute Genome Sequencing Platform"/>
            <person name="Earl A."/>
            <person name="Ward D."/>
            <person name="Feldgarden M."/>
            <person name="Gevers D."/>
            <person name="Huys G."/>
            <person name="Walker B."/>
            <person name="Young S.K."/>
            <person name="Zeng Q."/>
            <person name="Gargeya S."/>
            <person name="Fitzgerald M."/>
            <person name="Haas B."/>
            <person name="Abouelleil A."/>
            <person name="Alvarado L."/>
            <person name="Arachchi H.M."/>
            <person name="Berlin A.M."/>
            <person name="Chapman S.B."/>
            <person name="Goldberg J."/>
            <person name="Griggs A."/>
            <person name="Gujja S."/>
            <person name="Hansen M."/>
            <person name="Howarth C."/>
            <person name="Imamovic A."/>
            <person name="Larimer J."/>
            <person name="McCowen C."/>
            <person name="Montmayeur A."/>
            <person name="Murphy C."/>
            <person name="Neiman D."/>
            <person name="Pearson M."/>
            <person name="Priest M."/>
            <person name="Roberts A."/>
            <person name="Saif S."/>
            <person name="Shea T."/>
            <person name="Sisk P."/>
            <person name="Sykes S."/>
            <person name="Wortman J."/>
            <person name="Nusbaum C."/>
            <person name="Birren B."/>
        </authorList>
    </citation>
    <scope>NUCLEOTIDE SEQUENCE [LARGE SCALE GENOMIC DNA]</scope>
    <source>
        <strain evidence="11 12">ATCC 51267</strain>
    </source>
</reference>
<feature type="domain" description="Tripartite ATP-independent periplasmic transporters DctQ component" evidence="10">
    <location>
        <begin position="27"/>
        <end position="156"/>
    </location>
</feature>
<comment type="caution">
    <text evidence="11">The sequence shown here is derived from an EMBL/GenBank/DDBJ whole genome shotgun (WGS) entry which is preliminary data.</text>
</comment>
<evidence type="ECO:0000256" key="6">
    <source>
        <dbReference type="ARBA" id="ARBA00022989"/>
    </source>
</evidence>
<keyword evidence="3" id="KW-1003">Cell membrane</keyword>